<dbReference type="EMBL" id="JBHSOG010000007">
    <property type="protein sequence ID" value="MFC5768169.1"/>
    <property type="molecule type" value="Genomic_DNA"/>
</dbReference>
<sequence>MRLLHYLEIENFKRFGEKQRIELDHPAVLIGPNNCGKTSAIQALALWSQAVRTWYDARKDSSAKERTATSLNRLNIVAVPVQRTRFFWHNTQVRKGNKDIPLIITVGVEFQGQIRPLPMRFRNQGDELVYCTPDSDVARDLELIAHSSSLRVELLYPMSGLDTEEPILQPGRIDVLLGQGRTADVLRNLCLSVARSSAEDWNRIVGLMRRLFNVSLEAPTETARGSIALHYRQPGVKEALDVSSAGRGFLQMLLVFAYLYSHKRSVLLVDEPDAHLEILRQKQVYVLLRDIASENGSQVILVTHSEVILDESLDTNLTLLLEGQADNLAKKQDIRNSLKHFGAEHYVKARERGYVLYVEGGTDVDMLRALAEHLKHPVLSIWDERINSFYVQNNYPLQDAQAELERVEGGFGVTPRDHFNGLRNLLPDLKGLAILDNDGQNRQDQDFGALRIRYWRRYEAENYFVTPDVLRRYAESQYPADDLFSVQTHAAIREALTEVVTELVFDGSADDYRLWSESPPDANRLVWEAKTERRKLSMLAEEFFRRLALKLGGSMLLKKGELHRLAGHSPLTAAAETEVRTKLDQLMELFKAAYGHEEAAAEPAAERGSNAAEATRA</sequence>
<dbReference type="PANTHER" id="PTHR43581:SF2">
    <property type="entry name" value="EXCINUCLEASE ATPASE SUBUNIT"/>
    <property type="match status" value="1"/>
</dbReference>
<reference evidence="3" key="1">
    <citation type="journal article" date="2019" name="Int. J. Syst. Evol. Microbiol.">
        <title>The Global Catalogue of Microorganisms (GCM) 10K type strain sequencing project: providing services to taxonomists for standard genome sequencing and annotation.</title>
        <authorList>
            <consortium name="The Broad Institute Genomics Platform"/>
            <consortium name="The Broad Institute Genome Sequencing Center for Infectious Disease"/>
            <person name="Wu L."/>
            <person name="Ma J."/>
        </authorList>
    </citation>
    <scope>NUCLEOTIDE SEQUENCE [LARGE SCALE GENOMIC DNA]</scope>
    <source>
        <strain evidence="3">SHR3</strain>
    </source>
</reference>
<keyword evidence="2" id="KW-0378">Hydrolase</keyword>
<dbReference type="InterPro" id="IPR003959">
    <property type="entry name" value="ATPase_AAA_core"/>
</dbReference>
<dbReference type="InterPro" id="IPR027417">
    <property type="entry name" value="P-loop_NTPase"/>
</dbReference>
<evidence type="ECO:0000313" key="2">
    <source>
        <dbReference type="EMBL" id="MFC5768169.1"/>
    </source>
</evidence>
<dbReference type="SMART" id="SM00382">
    <property type="entry name" value="AAA"/>
    <property type="match status" value="1"/>
</dbReference>
<dbReference type="InterPro" id="IPR041685">
    <property type="entry name" value="AAA_GajA/Old/RecF-like"/>
</dbReference>
<dbReference type="CDD" id="cd00267">
    <property type="entry name" value="ABC_ATPase"/>
    <property type="match status" value="1"/>
</dbReference>
<evidence type="ECO:0000313" key="3">
    <source>
        <dbReference type="Proteomes" id="UP001595974"/>
    </source>
</evidence>
<keyword evidence="3" id="KW-1185">Reference proteome</keyword>
<dbReference type="GO" id="GO:0004519">
    <property type="term" value="F:endonuclease activity"/>
    <property type="evidence" value="ECO:0007669"/>
    <property type="project" value="UniProtKB-KW"/>
</dbReference>
<keyword evidence="2" id="KW-0255">Endonuclease</keyword>
<comment type="caution">
    <text evidence="2">The sequence shown here is derived from an EMBL/GenBank/DDBJ whole genome shotgun (WGS) entry which is preliminary data.</text>
</comment>
<keyword evidence="2" id="KW-0540">Nuclease</keyword>
<gene>
    <name evidence="2" type="ORF">ACFPTN_02155</name>
</gene>
<dbReference type="Pfam" id="PF13304">
    <property type="entry name" value="AAA_21"/>
    <property type="match status" value="1"/>
</dbReference>
<dbReference type="SUPFAM" id="SSF52540">
    <property type="entry name" value="P-loop containing nucleoside triphosphate hydrolases"/>
    <property type="match status" value="1"/>
</dbReference>
<dbReference type="InterPro" id="IPR051396">
    <property type="entry name" value="Bact_Antivir_Def_Nuclease"/>
</dbReference>
<evidence type="ECO:0000259" key="1">
    <source>
        <dbReference type="SMART" id="SM00382"/>
    </source>
</evidence>
<dbReference type="Pfam" id="PF13175">
    <property type="entry name" value="AAA_15"/>
    <property type="match status" value="1"/>
</dbReference>
<feature type="domain" description="AAA+ ATPase" evidence="1">
    <location>
        <begin position="23"/>
        <end position="331"/>
    </location>
</feature>
<name>A0ABW1ALX7_9RHOO</name>
<proteinExistence type="predicted"/>
<dbReference type="InterPro" id="IPR003593">
    <property type="entry name" value="AAA+_ATPase"/>
</dbReference>
<protein>
    <submittedName>
        <fullName evidence="2">ATP-dependent endonuclease</fullName>
    </submittedName>
</protein>
<dbReference type="PANTHER" id="PTHR43581">
    <property type="entry name" value="ATP/GTP PHOSPHATASE"/>
    <property type="match status" value="1"/>
</dbReference>
<dbReference type="Proteomes" id="UP001595974">
    <property type="component" value="Unassembled WGS sequence"/>
</dbReference>
<dbReference type="RefSeq" id="WP_096449073.1">
    <property type="nucleotide sequence ID" value="NZ_JBHSOG010000007.1"/>
</dbReference>
<accession>A0ABW1ALX7</accession>
<organism evidence="2 3">
    <name type="scientific">Thauera sinica</name>
    <dbReference type="NCBI Taxonomy" id="2665146"/>
    <lineage>
        <taxon>Bacteria</taxon>
        <taxon>Pseudomonadati</taxon>
        <taxon>Pseudomonadota</taxon>
        <taxon>Betaproteobacteria</taxon>
        <taxon>Rhodocyclales</taxon>
        <taxon>Zoogloeaceae</taxon>
        <taxon>Thauera</taxon>
    </lineage>
</organism>
<dbReference type="Gene3D" id="3.40.50.300">
    <property type="entry name" value="P-loop containing nucleotide triphosphate hydrolases"/>
    <property type="match status" value="2"/>
</dbReference>